<dbReference type="HOGENOM" id="CLU_3243214_0_0_1"/>
<reference evidence="3" key="1">
    <citation type="journal article" date="2007" name="Nature">
        <title>The grapevine genome sequence suggests ancestral hexaploidization in major angiosperm phyla.</title>
        <authorList>
            <consortium name="The French-Italian Public Consortium for Grapevine Genome Characterization."/>
            <person name="Jaillon O."/>
            <person name="Aury J.-M."/>
            <person name="Noel B."/>
            <person name="Policriti A."/>
            <person name="Clepet C."/>
            <person name="Casagrande A."/>
            <person name="Choisne N."/>
            <person name="Aubourg S."/>
            <person name="Vitulo N."/>
            <person name="Jubin C."/>
            <person name="Vezzi A."/>
            <person name="Legeai F."/>
            <person name="Hugueney P."/>
            <person name="Dasilva C."/>
            <person name="Horner D."/>
            <person name="Mica E."/>
            <person name="Jublot D."/>
            <person name="Poulain J."/>
            <person name="Bruyere C."/>
            <person name="Billault A."/>
            <person name="Segurens B."/>
            <person name="Gouyvenoux M."/>
            <person name="Ugarte E."/>
            <person name="Cattonaro F."/>
            <person name="Anthouard V."/>
            <person name="Vico V."/>
            <person name="Del Fabbro C."/>
            <person name="Alaux M."/>
            <person name="Di Gaspero G."/>
            <person name="Dumas V."/>
            <person name="Felice N."/>
            <person name="Paillard S."/>
            <person name="Juman I."/>
            <person name="Moroldo M."/>
            <person name="Scalabrin S."/>
            <person name="Canaguier A."/>
            <person name="Le Clainche I."/>
            <person name="Malacrida G."/>
            <person name="Durand E."/>
            <person name="Pesole G."/>
            <person name="Laucou V."/>
            <person name="Chatelet P."/>
            <person name="Merdinoglu D."/>
            <person name="Delledonne M."/>
            <person name="Pezzotti M."/>
            <person name="Lecharny A."/>
            <person name="Scarpelli C."/>
            <person name="Artiguenave F."/>
            <person name="Pe M.E."/>
            <person name="Valle G."/>
            <person name="Morgante M."/>
            <person name="Caboche M."/>
            <person name="Adam-Blondon A.-F."/>
            <person name="Weissenbach J."/>
            <person name="Quetier F."/>
            <person name="Wincker P."/>
        </authorList>
    </citation>
    <scope>NUCLEOTIDE SEQUENCE [LARGE SCALE GENOMIC DNA]</scope>
    <source>
        <strain evidence="3">cv. Pinot noir / PN40024</strain>
    </source>
</reference>
<sequence length="43" mass="4918">MDYHTILKLCLAFGDELFGPSWDSKDKNEPKPIGSTEMDVLFQ</sequence>
<dbReference type="InParanoid" id="F6H5E4"/>
<proteinExistence type="predicted"/>
<organism evidence="2 3">
    <name type="scientific">Vitis vinifera</name>
    <name type="common">Grape</name>
    <dbReference type="NCBI Taxonomy" id="29760"/>
    <lineage>
        <taxon>Eukaryota</taxon>
        <taxon>Viridiplantae</taxon>
        <taxon>Streptophyta</taxon>
        <taxon>Embryophyta</taxon>
        <taxon>Tracheophyta</taxon>
        <taxon>Spermatophyta</taxon>
        <taxon>Magnoliopsida</taxon>
        <taxon>eudicotyledons</taxon>
        <taxon>Gunneridae</taxon>
        <taxon>Pentapetalae</taxon>
        <taxon>rosids</taxon>
        <taxon>Vitales</taxon>
        <taxon>Vitaceae</taxon>
        <taxon>Viteae</taxon>
        <taxon>Vitis</taxon>
    </lineage>
</organism>
<gene>
    <name evidence="2" type="ordered locus">VIT_12s0028g03500</name>
</gene>
<evidence type="ECO:0000313" key="2">
    <source>
        <dbReference type="EMBL" id="CCB47293.1"/>
    </source>
</evidence>
<accession>F6H5E4</accession>
<dbReference type="PaxDb" id="29760-VIT_12s0028g03500.t01"/>
<keyword evidence="3" id="KW-1185">Reference proteome</keyword>
<evidence type="ECO:0000256" key="1">
    <source>
        <dbReference type="SAM" id="MobiDB-lite"/>
    </source>
</evidence>
<dbReference type="EMBL" id="FN595235">
    <property type="protein sequence ID" value="CCB47293.1"/>
    <property type="molecule type" value="Genomic_DNA"/>
</dbReference>
<name>F6H5E4_VITVI</name>
<protein>
    <submittedName>
        <fullName evidence="2">Uncharacterized protein</fullName>
    </submittedName>
</protein>
<feature type="region of interest" description="Disordered" evidence="1">
    <location>
        <begin position="21"/>
        <end position="43"/>
    </location>
</feature>
<dbReference type="AlphaFoldDB" id="F6H5E4"/>
<evidence type="ECO:0000313" key="3">
    <source>
        <dbReference type="Proteomes" id="UP000009183"/>
    </source>
</evidence>
<dbReference type="Proteomes" id="UP000009183">
    <property type="component" value="Chromosome 12"/>
</dbReference>